<sequence length="216" mass="23114">GQELHIPIPEAFLTLEVFGKNGKLLQRHHQRSHSWVRNAYNHLFSQLDAKNVSDSTFGAGKLSIKSTSGAVKYGAFSVGVREDQNQDAVGIGYLAGAGVPTFGIQVGSGENAESFEDFQLQTQIAEGAGAGQLNHAASQLHSISYAALTLKDELVRYFNNNSGGTIGVNEVTLVVSGYSGTSVQWVQSRDKLPATVTVPDTGQLKVTYTIQLTYPA</sequence>
<name>X1VC32_9ZZZZ</name>
<dbReference type="AlphaFoldDB" id="X1VC32"/>
<gene>
    <name evidence="1" type="ORF">S12H4_54551</name>
</gene>
<proteinExistence type="predicted"/>
<feature type="non-terminal residue" evidence="1">
    <location>
        <position position="1"/>
    </location>
</feature>
<organism evidence="1">
    <name type="scientific">marine sediment metagenome</name>
    <dbReference type="NCBI Taxonomy" id="412755"/>
    <lineage>
        <taxon>unclassified sequences</taxon>
        <taxon>metagenomes</taxon>
        <taxon>ecological metagenomes</taxon>
    </lineage>
</organism>
<protein>
    <submittedName>
        <fullName evidence="1">Uncharacterized protein</fullName>
    </submittedName>
</protein>
<accession>X1VC32</accession>
<dbReference type="EMBL" id="BARW01034884">
    <property type="protein sequence ID" value="GAJ11171.1"/>
    <property type="molecule type" value="Genomic_DNA"/>
</dbReference>
<comment type="caution">
    <text evidence="1">The sequence shown here is derived from an EMBL/GenBank/DDBJ whole genome shotgun (WGS) entry which is preliminary data.</text>
</comment>
<evidence type="ECO:0000313" key="1">
    <source>
        <dbReference type="EMBL" id="GAJ11171.1"/>
    </source>
</evidence>
<reference evidence="1" key="1">
    <citation type="journal article" date="2014" name="Front. Microbiol.">
        <title>High frequency of phylogenetically diverse reductive dehalogenase-homologous genes in deep subseafloor sedimentary metagenomes.</title>
        <authorList>
            <person name="Kawai M."/>
            <person name="Futagami T."/>
            <person name="Toyoda A."/>
            <person name="Takaki Y."/>
            <person name="Nishi S."/>
            <person name="Hori S."/>
            <person name="Arai W."/>
            <person name="Tsubouchi T."/>
            <person name="Morono Y."/>
            <person name="Uchiyama I."/>
            <person name="Ito T."/>
            <person name="Fujiyama A."/>
            <person name="Inagaki F."/>
            <person name="Takami H."/>
        </authorList>
    </citation>
    <scope>NUCLEOTIDE SEQUENCE</scope>
    <source>
        <strain evidence="1">Expedition CK06-06</strain>
    </source>
</reference>